<keyword evidence="3 4" id="KW-0808">Transferase</keyword>
<feature type="region of interest" description="Disordered" evidence="5">
    <location>
        <begin position="1"/>
        <end position="40"/>
    </location>
</feature>
<dbReference type="EC" id="2.1.1.-" evidence="4"/>
<evidence type="ECO:0000256" key="3">
    <source>
        <dbReference type="ARBA" id="ARBA00022679"/>
    </source>
</evidence>
<feature type="domain" description="Methyltransferase type 12" evidence="6">
    <location>
        <begin position="132"/>
        <end position="237"/>
    </location>
</feature>
<organism evidence="7 8">
    <name type="scientific">Mycena maculata</name>
    <dbReference type="NCBI Taxonomy" id="230809"/>
    <lineage>
        <taxon>Eukaryota</taxon>
        <taxon>Fungi</taxon>
        <taxon>Dikarya</taxon>
        <taxon>Basidiomycota</taxon>
        <taxon>Agaricomycotina</taxon>
        <taxon>Agaricomycetes</taxon>
        <taxon>Agaricomycetidae</taxon>
        <taxon>Agaricales</taxon>
        <taxon>Marasmiineae</taxon>
        <taxon>Mycenaceae</taxon>
        <taxon>Mycena</taxon>
    </lineage>
</organism>
<accession>A0AAD7NYG9</accession>
<evidence type="ECO:0000259" key="6">
    <source>
        <dbReference type="Pfam" id="PF08242"/>
    </source>
</evidence>
<evidence type="ECO:0000313" key="7">
    <source>
        <dbReference type="EMBL" id="KAJ7780244.1"/>
    </source>
</evidence>
<dbReference type="PANTHER" id="PTHR22809">
    <property type="entry name" value="METHYLTRANSFERASE-RELATED"/>
    <property type="match status" value="1"/>
</dbReference>
<protein>
    <recommendedName>
        <fullName evidence="4">tRNA N(3)-methylcytidine methyltransferase</fullName>
        <ecNumber evidence="4">2.1.1.-</ecNumber>
    </recommendedName>
</protein>
<name>A0AAD7NYG9_9AGAR</name>
<feature type="region of interest" description="Disordered" evidence="5">
    <location>
        <begin position="293"/>
        <end position="342"/>
    </location>
</feature>
<reference evidence="7" key="1">
    <citation type="submission" date="2023-03" db="EMBL/GenBank/DDBJ databases">
        <title>Massive genome expansion in bonnet fungi (Mycena s.s.) driven by repeated elements and novel gene families across ecological guilds.</title>
        <authorList>
            <consortium name="Lawrence Berkeley National Laboratory"/>
            <person name="Harder C.B."/>
            <person name="Miyauchi S."/>
            <person name="Viragh M."/>
            <person name="Kuo A."/>
            <person name="Thoen E."/>
            <person name="Andreopoulos B."/>
            <person name="Lu D."/>
            <person name="Skrede I."/>
            <person name="Drula E."/>
            <person name="Henrissat B."/>
            <person name="Morin E."/>
            <person name="Kohler A."/>
            <person name="Barry K."/>
            <person name="LaButti K."/>
            <person name="Morin E."/>
            <person name="Salamov A."/>
            <person name="Lipzen A."/>
            <person name="Mereny Z."/>
            <person name="Hegedus B."/>
            <person name="Baldrian P."/>
            <person name="Stursova M."/>
            <person name="Weitz H."/>
            <person name="Taylor A."/>
            <person name="Grigoriev I.V."/>
            <person name="Nagy L.G."/>
            <person name="Martin F."/>
            <person name="Kauserud H."/>
        </authorList>
    </citation>
    <scope>NUCLEOTIDE SEQUENCE</scope>
    <source>
        <strain evidence="7">CBHHK188m</strain>
    </source>
</reference>
<dbReference type="GO" id="GO:0032259">
    <property type="term" value="P:methylation"/>
    <property type="evidence" value="ECO:0007669"/>
    <property type="project" value="UniProtKB-KW"/>
</dbReference>
<dbReference type="EMBL" id="JARJLG010000006">
    <property type="protein sequence ID" value="KAJ7780244.1"/>
    <property type="molecule type" value="Genomic_DNA"/>
</dbReference>
<evidence type="ECO:0000313" key="8">
    <source>
        <dbReference type="Proteomes" id="UP001215280"/>
    </source>
</evidence>
<keyword evidence="8" id="KW-1185">Reference proteome</keyword>
<comment type="function">
    <text evidence="4">S-adenosyl-L-methionine-dependent methyltransferase.</text>
</comment>
<comment type="similarity">
    <text evidence="1 4">Belongs to the methyltransferase superfamily. METL family.</text>
</comment>
<keyword evidence="2 4" id="KW-0489">Methyltransferase</keyword>
<proteinExistence type="inferred from homology"/>
<dbReference type="PANTHER" id="PTHR22809:SF11">
    <property type="entry name" value="TRNA N(3)-METHYLCYTIDINE METHYLTRANSFERASE METTL2"/>
    <property type="match status" value="1"/>
</dbReference>
<dbReference type="GO" id="GO:0052735">
    <property type="term" value="F:tRNA (cytidine-3-)-methyltransferase activity"/>
    <property type="evidence" value="ECO:0007669"/>
    <property type="project" value="TreeGrafter"/>
</dbReference>
<sequence>MDPQASPNDPRPSTSTSNPKQTSSVHDITSEKPPFGSRFLTDESAVWTQNAWDHVPPPDDQDDIIAASLLKQRSAPVPDDDKKKYNERPARHWDNFYRMNSSNFFRDRKWLHNEFRELISAAEPDAGPMTIVEVGCGAGNAVFPLLSANRNPHLALRAYDYSKHAVKLVQENPLYASPPIGTIDAAVWDLTADALPEGVAPGSADIVIMVFVFSALHPDEWARAVANVHRILKPGGLVLFRDYGRYDMAQLRFKGGRLLDDNFYIRGDKTRVYFFEMDELSLLFTGARAQPTQEPTLTTEVVEEDDSEDASSCRPLSPAPIAASDETVAPPPSATPTTPHIHPRLLAAPPPALFATDQLGVDRRLLLNRKRQVKMYRVWMQAKFRKLDAPSST</sequence>
<dbReference type="AlphaFoldDB" id="A0AAD7NYG9"/>
<dbReference type="CDD" id="cd02440">
    <property type="entry name" value="AdoMet_MTases"/>
    <property type="match status" value="1"/>
</dbReference>
<dbReference type="Gene3D" id="3.40.50.150">
    <property type="entry name" value="Vaccinia Virus protein VP39"/>
    <property type="match status" value="1"/>
</dbReference>
<evidence type="ECO:0000256" key="2">
    <source>
        <dbReference type="ARBA" id="ARBA00022603"/>
    </source>
</evidence>
<dbReference type="PIRSF" id="PIRSF037755">
    <property type="entry name" value="Mettl2_prd"/>
    <property type="match status" value="1"/>
</dbReference>
<dbReference type="InterPro" id="IPR029063">
    <property type="entry name" value="SAM-dependent_MTases_sf"/>
</dbReference>
<dbReference type="SUPFAM" id="SSF53335">
    <property type="entry name" value="S-adenosyl-L-methionine-dependent methyltransferases"/>
    <property type="match status" value="1"/>
</dbReference>
<dbReference type="InterPro" id="IPR013217">
    <property type="entry name" value="Methyltransf_12"/>
</dbReference>
<gene>
    <name evidence="7" type="ORF">DFH07DRAFT_950289</name>
</gene>
<dbReference type="Proteomes" id="UP001215280">
    <property type="component" value="Unassembled WGS sequence"/>
</dbReference>
<evidence type="ECO:0000256" key="1">
    <source>
        <dbReference type="ARBA" id="ARBA00009725"/>
    </source>
</evidence>
<dbReference type="InterPro" id="IPR026113">
    <property type="entry name" value="METTL2/6/8-like"/>
</dbReference>
<comment type="caution">
    <text evidence="7">The sequence shown here is derived from an EMBL/GenBank/DDBJ whole genome shotgun (WGS) entry which is preliminary data.</text>
</comment>
<evidence type="ECO:0000256" key="4">
    <source>
        <dbReference type="PIRNR" id="PIRNR037755"/>
    </source>
</evidence>
<evidence type="ECO:0000256" key="5">
    <source>
        <dbReference type="SAM" id="MobiDB-lite"/>
    </source>
</evidence>
<dbReference type="Pfam" id="PF08242">
    <property type="entry name" value="Methyltransf_12"/>
    <property type="match status" value="1"/>
</dbReference>
<feature type="compositionally biased region" description="Polar residues" evidence="5">
    <location>
        <begin position="1"/>
        <end position="27"/>
    </location>
</feature>